<dbReference type="AlphaFoldDB" id="A0A8S9M329"/>
<proteinExistence type="predicted"/>
<dbReference type="EMBL" id="QGKY02000089">
    <property type="protein sequence ID" value="KAF2612389.1"/>
    <property type="molecule type" value="Genomic_DNA"/>
</dbReference>
<dbReference type="Proteomes" id="UP000712600">
    <property type="component" value="Unassembled WGS sequence"/>
</dbReference>
<reference evidence="1" key="2">
    <citation type="submission" date="2019-12" db="EMBL/GenBank/DDBJ databases">
        <title>Genome sequencing and annotation of Brassica cretica.</title>
        <authorList>
            <person name="Studholme D.J."/>
            <person name="Sarris P.F."/>
        </authorList>
    </citation>
    <scope>NUCLEOTIDE SEQUENCE</scope>
    <source>
        <strain evidence="1">PFS-102/07</strain>
        <tissue evidence="1">Leaf</tissue>
    </source>
</reference>
<comment type="caution">
    <text evidence="1">The sequence shown here is derived from an EMBL/GenBank/DDBJ whole genome shotgun (WGS) entry which is preliminary data.</text>
</comment>
<dbReference type="EMBL" id="QGKX02001521">
    <property type="protein sequence ID" value="KAF3507698.1"/>
    <property type="molecule type" value="Genomic_DNA"/>
</dbReference>
<organism evidence="1">
    <name type="scientific">Brassica cretica</name>
    <name type="common">Mustard</name>
    <dbReference type="NCBI Taxonomy" id="69181"/>
    <lineage>
        <taxon>Eukaryota</taxon>
        <taxon>Viridiplantae</taxon>
        <taxon>Streptophyta</taxon>
        <taxon>Embryophyta</taxon>
        <taxon>Tracheophyta</taxon>
        <taxon>Spermatophyta</taxon>
        <taxon>Magnoliopsida</taxon>
        <taxon>eudicotyledons</taxon>
        <taxon>Gunneridae</taxon>
        <taxon>Pentapetalae</taxon>
        <taxon>rosids</taxon>
        <taxon>malvids</taxon>
        <taxon>Brassicales</taxon>
        <taxon>Brassicaceae</taxon>
        <taxon>Brassiceae</taxon>
        <taxon>Brassica</taxon>
    </lineage>
</organism>
<evidence type="ECO:0000313" key="2">
    <source>
        <dbReference type="EMBL" id="KAF3507698.1"/>
    </source>
</evidence>
<accession>A0A8S9M329</accession>
<sequence>MRRDQLFITGDKALTLTLPVAVMENVRKGATVTTRPATIINHEPLDAHAMTPESRAVIHQRSYQPLM</sequence>
<reference evidence="2" key="1">
    <citation type="submission" date="2019-12" db="EMBL/GenBank/DDBJ databases">
        <title>Genome sequencing and annotation of Brassica cretica.</title>
        <authorList>
            <person name="Studholme D.J."/>
            <person name="Sarris P."/>
        </authorList>
    </citation>
    <scope>NUCLEOTIDE SEQUENCE</scope>
    <source>
        <strain evidence="2">PFS-109/04</strain>
        <tissue evidence="2">Leaf</tissue>
    </source>
</reference>
<protein>
    <submittedName>
        <fullName evidence="1">Uncharacterized protein</fullName>
    </submittedName>
</protein>
<name>A0A8S9M329_BRACR</name>
<gene>
    <name evidence="2" type="ORF">F2Q69_00010064</name>
    <name evidence="1" type="ORF">F2Q70_00013829</name>
</gene>
<evidence type="ECO:0000313" key="1">
    <source>
        <dbReference type="EMBL" id="KAF2612389.1"/>
    </source>
</evidence>